<keyword evidence="7" id="KW-0539">Nucleus</keyword>
<evidence type="ECO:0000259" key="12">
    <source>
        <dbReference type="PROSITE" id="PS50127"/>
    </source>
</evidence>
<name>A0A182S069_ANOFN</name>
<dbReference type="SMART" id="SM00212">
    <property type="entry name" value="UBCc"/>
    <property type="match status" value="1"/>
</dbReference>
<protein>
    <recommendedName>
        <fullName evidence="8">SUMO-conjugating enzyme UBC9</fullName>
    </recommendedName>
    <alternativeName>
        <fullName evidence="9">Ubiquitin carrier protein 9</fullName>
    </alternativeName>
</protein>
<dbReference type="STRING" id="62324.A0A182S069"/>
<dbReference type="Gene3D" id="3.10.110.10">
    <property type="entry name" value="Ubiquitin Conjugating Enzyme"/>
    <property type="match status" value="1"/>
</dbReference>
<dbReference type="SUPFAM" id="SSF54495">
    <property type="entry name" value="UBC-like"/>
    <property type="match status" value="1"/>
</dbReference>
<keyword evidence="4 11" id="KW-0547">Nucleotide-binding</keyword>
<dbReference type="VEuPathDB" id="VectorBase:AFUN2_009880"/>
<dbReference type="AlphaFoldDB" id="A0A182S069"/>
<evidence type="ECO:0000256" key="8">
    <source>
        <dbReference type="ARBA" id="ARBA00039165"/>
    </source>
</evidence>
<dbReference type="GO" id="GO:0005694">
    <property type="term" value="C:chromosome"/>
    <property type="evidence" value="ECO:0007669"/>
    <property type="project" value="UniProtKB-ARBA"/>
</dbReference>
<dbReference type="InterPro" id="IPR016135">
    <property type="entry name" value="UBQ-conjugating_enzyme/RWD"/>
</dbReference>
<accession>A0A182S069</accession>
<comment type="similarity">
    <text evidence="11">Belongs to the ubiquitin-conjugating enzyme family.</text>
</comment>
<feature type="domain" description="UBC core" evidence="12">
    <location>
        <begin position="4"/>
        <end position="157"/>
    </location>
</feature>
<evidence type="ECO:0000313" key="13">
    <source>
        <dbReference type="EnsemblMetazoa" id="AFUN011952-PA"/>
    </source>
</evidence>
<keyword evidence="5 11" id="KW-0833">Ubl conjugation pathway</keyword>
<dbReference type="GO" id="GO:0005524">
    <property type="term" value="F:ATP binding"/>
    <property type="evidence" value="ECO:0007669"/>
    <property type="project" value="UniProtKB-UniRule"/>
</dbReference>
<comment type="pathway">
    <text evidence="2">Protein modification; protein sumoylation.</text>
</comment>
<dbReference type="CDD" id="cd23798">
    <property type="entry name" value="UBCc_UBE2I"/>
    <property type="match status" value="1"/>
</dbReference>
<proteinExistence type="inferred from homology"/>
<evidence type="ECO:0000256" key="7">
    <source>
        <dbReference type="ARBA" id="ARBA00023242"/>
    </source>
</evidence>
<dbReference type="GO" id="GO:0005634">
    <property type="term" value="C:nucleus"/>
    <property type="evidence" value="ECO:0007669"/>
    <property type="project" value="UniProtKB-SubCell"/>
</dbReference>
<reference evidence="13" key="1">
    <citation type="submission" date="2020-05" db="UniProtKB">
        <authorList>
            <consortium name="EnsemblMetazoa"/>
        </authorList>
    </citation>
    <scope>IDENTIFICATION</scope>
    <source>
        <strain evidence="13">FUMOZ</strain>
    </source>
</reference>
<keyword evidence="6 11" id="KW-0067">ATP-binding</keyword>
<dbReference type="InterPro" id="IPR023313">
    <property type="entry name" value="UBQ-conjugating_AS"/>
</dbReference>
<dbReference type="GO" id="GO:0019787">
    <property type="term" value="F:ubiquitin-like protein transferase activity"/>
    <property type="evidence" value="ECO:0007669"/>
    <property type="project" value="UniProtKB-ARBA"/>
</dbReference>
<evidence type="ECO:0000256" key="10">
    <source>
        <dbReference type="PROSITE-ProRule" id="PRU10133"/>
    </source>
</evidence>
<keyword evidence="3" id="KW-0808">Transferase</keyword>
<dbReference type="Pfam" id="PF00179">
    <property type="entry name" value="UQ_con"/>
    <property type="match status" value="1"/>
</dbReference>
<dbReference type="PROSITE" id="PS00183">
    <property type="entry name" value="UBC_1"/>
    <property type="match status" value="1"/>
</dbReference>
<dbReference type="PANTHER" id="PTHR24067">
    <property type="entry name" value="UBIQUITIN-CONJUGATING ENZYME E2"/>
    <property type="match status" value="1"/>
</dbReference>
<dbReference type="InterPro" id="IPR050113">
    <property type="entry name" value="Ub_conjugating_enzyme"/>
</dbReference>
<evidence type="ECO:0000256" key="1">
    <source>
        <dbReference type="ARBA" id="ARBA00004123"/>
    </source>
</evidence>
<evidence type="ECO:0000256" key="9">
    <source>
        <dbReference type="ARBA" id="ARBA00044296"/>
    </source>
</evidence>
<evidence type="ECO:0000256" key="4">
    <source>
        <dbReference type="ARBA" id="ARBA00022741"/>
    </source>
</evidence>
<dbReference type="InterPro" id="IPR000608">
    <property type="entry name" value="UBC"/>
</dbReference>
<evidence type="ECO:0000256" key="3">
    <source>
        <dbReference type="ARBA" id="ARBA00022679"/>
    </source>
</evidence>
<evidence type="ECO:0000256" key="11">
    <source>
        <dbReference type="RuleBase" id="RU362109"/>
    </source>
</evidence>
<evidence type="ECO:0000256" key="5">
    <source>
        <dbReference type="ARBA" id="ARBA00022786"/>
    </source>
</evidence>
<dbReference type="EnsemblMetazoa" id="AFUN011952-RA">
    <property type="protein sequence ID" value="AFUN011952-PA"/>
    <property type="gene ID" value="AFUN011952"/>
</dbReference>
<dbReference type="VEuPathDB" id="VectorBase:AFUN011952"/>
<comment type="subcellular location">
    <subcellularLocation>
        <location evidence="1">Nucleus</location>
    </subcellularLocation>
</comment>
<dbReference type="PROSITE" id="PS50127">
    <property type="entry name" value="UBC_2"/>
    <property type="match status" value="1"/>
</dbReference>
<feature type="active site" description="Glycyl thioester intermediate" evidence="10">
    <location>
        <position position="93"/>
    </location>
</feature>
<sequence length="159" mass="18231">MACSAISRLCEERKAWRKNPIYGFMARPAKNEDGSLNLMKWECAIPGVMGTAWEGGLYKLKMIFKDDYPASPPKCKFVTPLFHPNVYPSGLVCLSLLDPEKDWHPELSIKCILLGIQHLLNEPNIEDPAQEEAYRIYSENREEYELHVRAQARTMSSIE</sequence>
<dbReference type="FunFam" id="3.10.110.10:FF:000035">
    <property type="entry name" value="SUMO-conjugating enzyme ubc9"/>
    <property type="match status" value="1"/>
</dbReference>
<evidence type="ECO:0000256" key="6">
    <source>
        <dbReference type="ARBA" id="ARBA00022840"/>
    </source>
</evidence>
<organism evidence="13">
    <name type="scientific">Anopheles funestus</name>
    <name type="common">African malaria mosquito</name>
    <dbReference type="NCBI Taxonomy" id="62324"/>
    <lineage>
        <taxon>Eukaryota</taxon>
        <taxon>Metazoa</taxon>
        <taxon>Ecdysozoa</taxon>
        <taxon>Arthropoda</taxon>
        <taxon>Hexapoda</taxon>
        <taxon>Insecta</taxon>
        <taxon>Pterygota</taxon>
        <taxon>Neoptera</taxon>
        <taxon>Endopterygota</taxon>
        <taxon>Diptera</taxon>
        <taxon>Nematocera</taxon>
        <taxon>Culicoidea</taxon>
        <taxon>Culicidae</taxon>
        <taxon>Anophelinae</taxon>
        <taxon>Anopheles</taxon>
    </lineage>
</organism>
<evidence type="ECO:0000256" key="2">
    <source>
        <dbReference type="ARBA" id="ARBA00004718"/>
    </source>
</evidence>